<dbReference type="PANTHER" id="PTHR11474:SF126">
    <property type="entry name" value="TYROSINASE-LIKE PROTEIN TYR-1-RELATED"/>
    <property type="match status" value="1"/>
</dbReference>
<sequence length="512" mass="58330">MFYQNFDEVQSEPDVTLIPMSDATTKGLLTAALRASENKKCPTGNVFCTAKCAHGKMLDTGTGCCKCTCKKGYSIGDDNKSCNKAAWGSWSSWSTCIKSSWGGLQTRGRICKANGVTVLGRCKGVGSEGRKCSAVTKPHVTRKNVRTLTDEEMHDLVQAYTKFKAENSSDGFQYIVKWHGWPFECPWYKTIVGHGNGHCSWHAHPLFLAWHRLHIVQLEMGMNKFLKDKSIGMPYWDWTERGWTTLPYLFRDAEIFDSVLNKYVKNPFHGSIMTNHVKVINETCRTWRIPNMDGLLWEKLLLRSVIRAMNMPDYATYDLMQQHPHNQIHNCLCTGKGSFIQHICLYSMLTITYSAFDPIFSLHHSQIDRLYSLYKAIHDEVGDQDWTESSFIGSYHKMGTKMTPDKAGSFDWPMSPFCNATMNPNGVTLNSQVWTVRNSYYYEQLFGYKYDNFNLDRRSWQGLVRDLKAKHRSPYYGSARPFVSHMAPDLGVITDANTKYAAGCSLPHKLTG</sequence>
<protein>
    <submittedName>
        <fullName evidence="7">Hemocyanin, beta-C chain unit D-like</fullName>
    </submittedName>
</protein>
<dbReference type="GO" id="GO:0016491">
    <property type="term" value="F:oxidoreductase activity"/>
    <property type="evidence" value="ECO:0007669"/>
    <property type="project" value="InterPro"/>
</dbReference>
<accession>A0A6F9DX11</accession>
<evidence type="ECO:0000256" key="2">
    <source>
        <dbReference type="ARBA" id="ARBA00009928"/>
    </source>
</evidence>
<dbReference type="SUPFAM" id="SSF48056">
    <property type="entry name" value="Di-copper centre-containing domain"/>
    <property type="match status" value="1"/>
</dbReference>
<dbReference type="GO" id="GO:0046872">
    <property type="term" value="F:metal ion binding"/>
    <property type="evidence" value="ECO:0007669"/>
    <property type="project" value="UniProtKB-KW"/>
</dbReference>
<dbReference type="Gene3D" id="2.20.100.10">
    <property type="entry name" value="Thrombospondin type-1 (TSP1) repeat"/>
    <property type="match status" value="1"/>
</dbReference>
<evidence type="ECO:0000256" key="1">
    <source>
        <dbReference type="ARBA" id="ARBA00004573"/>
    </source>
</evidence>
<dbReference type="InterPro" id="IPR008922">
    <property type="entry name" value="Di-copper_centre_dom_sf"/>
</dbReference>
<dbReference type="InterPro" id="IPR050316">
    <property type="entry name" value="Tyrosinase/Hemocyanin"/>
</dbReference>
<evidence type="ECO:0000313" key="7">
    <source>
        <dbReference type="EMBL" id="CAB3267405.1"/>
    </source>
</evidence>
<dbReference type="Gene3D" id="1.10.1280.10">
    <property type="entry name" value="Di-copper center containing domain from catechol oxidase"/>
    <property type="match status" value="1"/>
</dbReference>
<evidence type="ECO:0000259" key="6">
    <source>
        <dbReference type="Pfam" id="PF00264"/>
    </source>
</evidence>
<dbReference type="GO" id="GO:0042438">
    <property type="term" value="P:melanin biosynthetic process"/>
    <property type="evidence" value="ECO:0007669"/>
    <property type="project" value="UniProtKB-KW"/>
</dbReference>
<dbReference type="InterPro" id="IPR036383">
    <property type="entry name" value="TSP1_rpt_sf"/>
</dbReference>
<proteinExistence type="evidence at transcript level"/>
<comment type="similarity">
    <text evidence="2">Belongs to the tyrosinase family.</text>
</comment>
<reference evidence="7" key="1">
    <citation type="submission" date="2020-04" db="EMBL/GenBank/DDBJ databases">
        <authorList>
            <person name="Neveu A P."/>
        </authorList>
    </citation>
    <scope>NUCLEOTIDE SEQUENCE</scope>
    <source>
        <tissue evidence="7">Whole embryo</tissue>
    </source>
</reference>
<evidence type="ECO:0000256" key="3">
    <source>
        <dbReference type="ARBA" id="ARBA00022723"/>
    </source>
</evidence>
<dbReference type="EMBL" id="LR791543">
    <property type="protein sequence ID" value="CAB3267405.1"/>
    <property type="molecule type" value="mRNA"/>
</dbReference>
<keyword evidence="4" id="KW-0186">Copper</keyword>
<comment type="subcellular location">
    <subcellularLocation>
        <location evidence="1">Melanosome membrane</location>
        <topology evidence="1">Single-pass type I membrane protein</topology>
    </subcellularLocation>
</comment>
<dbReference type="PANTHER" id="PTHR11474">
    <property type="entry name" value="TYROSINASE FAMILY MEMBER"/>
    <property type="match status" value="1"/>
</dbReference>
<feature type="domain" description="Tyrosinase copper-binding" evidence="6">
    <location>
        <begin position="170"/>
        <end position="376"/>
    </location>
</feature>
<name>A0A6F9DX11_9ASCI</name>
<evidence type="ECO:0000256" key="5">
    <source>
        <dbReference type="ARBA" id="ARBA00023101"/>
    </source>
</evidence>
<dbReference type="Pfam" id="PF00264">
    <property type="entry name" value="Tyrosinase"/>
    <property type="match status" value="1"/>
</dbReference>
<dbReference type="PRINTS" id="PR00092">
    <property type="entry name" value="TYROSINASE"/>
</dbReference>
<keyword evidence="5" id="KW-0470">Melanin biosynthesis</keyword>
<dbReference type="InterPro" id="IPR002227">
    <property type="entry name" value="Tyrosinase_Cu-bd"/>
</dbReference>
<organism evidence="7">
    <name type="scientific">Phallusia mammillata</name>
    <dbReference type="NCBI Taxonomy" id="59560"/>
    <lineage>
        <taxon>Eukaryota</taxon>
        <taxon>Metazoa</taxon>
        <taxon>Chordata</taxon>
        <taxon>Tunicata</taxon>
        <taxon>Ascidiacea</taxon>
        <taxon>Phlebobranchia</taxon>
        <taxon>Ascidiidae</taxon>
        <taxon>Phallusia</taxon>
    </lineage>
</organism>
<gene>
    <name evidence="7" type="primary">Tyrp1</name>
</gene>
<keyword evidence="3" id="KW-0479">Metal-binding</keyword>
<dbReference type="AlphaFoldDB" id="A0A6F9DX11"/>
<dbReference type="GO" id="GO:0031410">
    <property type="term" value="C:cytoplasmic vesicle"/>
    <property type="evidence" value="ECO:0007669"/>
    <property type="project" value="UniProtKB-ARBA"/>
</dbReference>
<evidence type="ECO:0000256" key="4">
    <source>
        <dbReference type="ARBA" id="ARBA00023008"/>
    </source>
</evidence>